<dbReference type="Proteomes" id="UP000694388">
    <property type="component" value="Unplaced"/>
</dbReference>
<comment type="subcellular location">
    <subcellularLocation>
        <location evidence="2">Chromosome</location>
    </subcellularLocation>
    <subcellularLocation>
        <location evidence="1">Nucleus</location>
    </subcellularLocation>
</comment>
<keyword evidence="9" id="KW-0067">ATP-binding</keyword>
<keyword evidence="5" id="KW-0158">Chromosome</keyword>
<evidence type="ECO:0000256" key="9">
    <source>
        <dbReference type="ARBA" id="ARBA00022840"/>
    </source>
</evidence>
<comment type="similarity">
    <text evidence="3">Belongs to the SMC family. SMC4 subfamily.</text>
</comment>
<dbReference type="SMART" id="SM00968">
    <property type="entry name" value="SMC_hinge"/>
    <property type="match status" value="1"/>
</dbReference>
<protein>
    <recommendedName>
        <fullName evidence="4">Structural maintenance of chromosomes protein 4</fullName>
    </recommendedName>
</protein>
<evidence type="ECO:0000256" key="13">
    <source>
        <dbReference type="ARBA" id="ARBA00023306"/>
    </source>
</evidence>
<keyword evidence="10 14" id="KW-0175">Coiled coil</keyword>
<keyword evidence="8" id="KW-0498">Mitosis</keyword>
<accession>A0A8C4QBF2</accession>
<dbReference type="InterPro" id="IPR003395">
    <property type="entry name" value="RecF/RecN/SMC_N"/>
</dbReference>
<evidence type="ECO:0000256" key="7">
    <source>
        <dbReference type="ARBA" id="ARBA00022741"/>
    </source>
</evidence>
<evidence type="ECO:0000256" key="14">
    <source>
        <dbReference type="SAM" id="Coils"/>
    </source>
</evidence>
<evidence type="ECO:0000256" key="8">
    <source>
        <dbReference type="ARBA" id="ARBA00022776"/>
    </source>
</evidence>
<dbReference type="PANTHER" id="PTHR18937">
    <property type="entry name" value="STRUCTURAL MAINTENANCE OF CHROMOSOMES SMC FAMILY MEMBER"/>
    <property type="match status" value="1"/>
</dbReference>
<feature type="coiled-coil region" evidence="14">
    <location>
        <begin position="356"/>
        <end position="412"/>
    </location>
</feature>
<dbReference type="FunFam" id="3.40.50.300:FF:000481">
    <property type="entry name" value="Structural maintenance of chromosomes 4"/>
    <property type="match status" value="1"/>
</dbReference>
<reference evidence="16" key="2">
    <citation type="submission" date="2025-09" db="UniProtKB">
        <authorList>
            <consortium name="Ensembl"/>
        </authorList>
    </citation>
    <scope>IDENTIFICATION</scope>
</reference>
<dbReference type="PANTHER" id="PTHR18937:SF172">
    <property type="entry name" value="STRUCTURAL MAINTENANCE OF CHROMOSOMES PROTEIN"/>
    <property type="match status" value="1"/>
</dbReference>
<proteinExistence type="inferred from homology"/>
<evidence type="ECO:0000256" key="2">
    <source>
        <dbReference type="ARBA" id="ARBA00004286"/>
    </source>
</evidence>
<evidence type="ECO:0000256" key="6">
    <source>
        <dbReference type="ARBA" id="ARBA00022618"/>
    </source>
</evidence>
<reference evidence="16" key="1">
    <citation type="submission" date="2025-08" db="UniProtKB">
        <authorList>
            <consortium name="Ensembl"/>
        </authorList>
    </citation>
    <scope>IDENTIFICATION</scope>
</reference>
<dbReference type="GO" id="GO:0000796">
    <property type="term" value="C:condensin complex"/>
    <property type="evidence" value="ECO:0007669"/>
    <property type="project" value="TreeGrafter"/>
</dbReference>
<evidence type="ECO:0000256" key="5">
    <source>
        <dbReference type="ARBA" id="ARBA00022454"/>
    </source>
</evidence>
<keyword evidence="13" id="KW-0131">Cell cycle</keyword>
<evidence type="ECO:0000256" key="1">
    <source>
        <dbReference type="ARBA" id="ARBA00004123"/>
    </source>
</evidence>
<keyword evidence="17" id="KW-1185">Reference proteome</keyword>
<dbReference type="Pfam" id="PF02463">
    <property type="entry name" value="SMC_N"/>
    <property type="match status" value="1"/>
</dbReference>
<evidence type="ECO:0000256" key="10">
    <source>
        <dbReference type="ARBA" id="ARBA00023054"/>
    </source>
</evidence>
<dbReference type="GO" id="GO:0005524">
    <property type="term" value="F:ATP binding"/>
    <property type="evidence" value="ECO:0007669"/>
    <property type="project" value="UniProtKB-KW"/>
</dbReference>
<dbReference type="GO" id="GO:0051301">
    <property type="term" value="P:cell division"/>
    <property type="evidence" value="ECO:0007669"/>
    <property type="project" value="UniProtKB-KW"/>
</dbReference>
<dbReference type="Gene3D" id="1.20.1060.20">
    <property type="match status" value="1"/>
</dbReference>
<dbReference type="InterPro" id="IPR010935">
    <property type="entry name" value="SMC_hinge"/>
</dbReference>
<dbReference type="SUPFAM" id="SSF75553">
    <property type="entry name" value="Smc hinge domain"/>
    <property type="match status" value="1"/>
</dbReference>
<keyword evidence="7" id="KW-0547">Nucleotide-binding</keyword>
<dbReference type="GO" id="GO:0005634">
    <property type="term" value="C:nucleus"/>
    <property type="evidence" value="ECO:0007669"/>
    <property type="project" value="UniProtKB-SubCell"/>
</dbReference>
<dbReference type="AlphaFoldDB" id="A0A8C4QBF2"/>
<evidence type="ECO:0000256" key="12">
    <source>
        <dbReference type="ARBA" id="ARBA00023242"/>
    </source>
</evidence>
<dbReference type="GO" id="GO:0007076">
    <property type="term" value="P:mitotic chromosome condensation"/>
    <property type="evidence" value="ECO:0007669"/>
    <property type="project" value="TreeGrafter"/>
</dbReference>
<keyword evidence="6" id="KW-0132">Cell division</keyword>
<dbReference type="Gene3D" id="3.40.50.300">
    <property type="entry name" value="P-loop containing nucleotide triphosphate hydrolases"/>
    <property type="match status" value="1"/>
</dbReference>
<dbReference type="InterPro" id="IPR036277">
    <property type="entry name" value="SMC_hinge_sf"/>
</dbReference>
<feature type="domain" description="SMC hinge" evidence="15">
    <location>
        <begin position="88"/>
        <end position="204"/>
    </location>
</feature>
<keyword evidence="12" id="KW-0539">Nucleus</keyword>
<organism evidence="16 17">
    <name type="scientific">Eptatretus burgeri</name>
    <name type="common">Inshore hagfish</name>
    <dbReference type="NCBI Taxonomy" id="7764"/>
    <lineage>
        <taxon>Eukaryota</taxon>
        <taxon>Metazoa</taxon>
        <taxon>Chordata</taxon>
        <taxon>Craniata</taxon>
        <taxon>Vertebrata</taxon>
        <taxon>Cyclostomata</taxon>
        <taxon>Myxini</taxon>
        <taxon>Myxiniformes</taxon>
        <taxon>Myxinidae</taxon>
        <taxon>Eptatretinae</taxon>
        <taxon>Eptatretus</taxon>
    </lineage>
</organism>
<dbReference type="Gene3D" id="3.30.70.1620">
    <property type="match status" value="1"/>
</dbReference>
<dbReference type="InterPro" id="IPR027417">
    <property type="entry name" value="P-loop_NTPase"/>
</dbReference>
<keyword evidence="11" id="KW-0226">DNA condensation</keyword>
<dbReference type="Ensembl" id="ENSEBUT00000013515.1">
    <property type="protein sequence ID" value="ENSEBUP00000012939.1"/>
    <property type="gene ID" value="ENSEBUG00000008194.1"/>
</dbReference>
<name>A0A8C4QBF2_EPTBU</name>
<evidence type="ECO:0000313" key="17">
    <source>
        <dbReference type="Proteomes" id="UP000694388"/>
    </source>
</evidence>
<evidence type="ECO:0000256" key="3">
    <source>
        <dbReference type="ARBA" id="ARBA00006005"/>
    </source>
</evidence>
<sequence>MFGVSGDIVPWLATKPSPAQFGLALFVDKVFQQTALRTQRIIQFSLDFFLLSSRIFEGFERLPRTPTTNSKSIVTSVKIHHFPFEVRLNFLLPNGDLGAIDAKYDVAISSCCHQLDWIVVDTMDTAQACVTFLKNNNIGLATFIGLDKMQVWTETSQKVVNIPKGVSRLYDLVTVREPAVMPAFYFALRNTLVADDLTQATRVAFGGDIRWRVVTLQGQLIETYGTMSGGGRQVMKGKMGSALVLPCSSICFVEHKSAVARAKAVETEVQHLTECIVEATAGRLGIKQEEADGLVRDLDDCAASINKAQVGKKAAERFVFLKFVKSARSELFSAIRLLEGEEQDVEKEALVVRLCFEQVEAKVSEQQNAIQHWKKEVRLFRKEVYMARVAELDTITSERDEFRRAHEDLRRQRLDNFMSGFNTISMRLKENYQMLTQGGDAELELADSLDPFSDGIVFSVRPPKKSWKKIFNLSGGEKTLSSLALVFALHHFKPTPLYFMDEIDAALDFKNVSIVALYVYEQTKNAQFIIISLRNNMFEMADRLIGIYKTCSTTKSVAINPKTIVLPETTTLGQF</sequence>
<dbReference type="SUPFAM" id="SSF52540">
    <property type="entry name" value="P-loop containing nucleoside triphosphate hydrolases"/>
    <property type="match status" value="1"/>
</dbReference>
<evidence type="ECO:0000313" key="16">
    <source>
        <dbReference type="Ensembl" id="ENSEBUP00000012939.1"/>
    </source>
</evidence>
<dbReference type="Pfam" id="PF06470">
    <property type="entry name" value="SMC_hinge"/>
    <property type="match status" value="1"/>
</dbReference>
<evidence type="ECO:0000259" key="15">
    <source>
        <dbReference type="SMART" id="SM00968"/>
    </source>
</evidence>
<evidence type="ECO:0000256" key="11">
    <source>
        <dbReference type="ARBA" id="ARBA00023067"/>
    </source>
</evidence>
<evidence type="ECO:0000256" key="4">
    <source>
        <dbReference type="ARBA" id="ARBA00018693"/>
    </source>
</evidence>